<dbReference type="GO" id="GO:0030170">
    <property type="term" value="F:pyridoxal phosphate binding"/>
    <property type="evidence" value="ECO:0007669"/>
    <property type="project" value="UniProtKB-UniRule"/>
</dbReference>
<evidence type="ECO:0000313" key="14">
    <source>
        <dbReference type="Proteomes" id="UP000297890"/>
    </source>
</evidence>
<dbReference type="FunFam" id="3.20.20.10:FF:000002">
    <property type="entry name" value="Alanine racemase"/>
    <property type="match status" value="1"/>
</dbReference>
<feature type="domain" description="Alanine racemase C-terminal" evidence="12">
    <location>
        <begin position="239"/>
        <end position="364"/>
    </location>
</feature>
<accession>A0A4Z0FBT9</accession>
<comment type="catalytic activity">
    <reaction evidence="1 9">
        <text>L-alanine = D-alanine</text>
        <dbReference type="Rhea" id="RHEA:20249"/>
        <dbReference type="ChEBI" id="CHEBI:57416"/>
        <dbReference type="ChEBI" id="CHEBI:57972"/>
        <dbReference type="EC" id="5.1.1.1"/>
    </reaction>
</comment>
<dbReference type="GO" id="GO:0030632">
    <property type="term" value="P:D-alanine biosynthetic process"/>
    <property type="evidence" value="ECO:0007669"/>
    <property type="project" value="UniProtKB-UniRule"/>
</dbReference>
<keyword evidence="14" id="KW-1185">Reference proteome</keyword>
<evidence type="ECO:0000256" key="8">
    <source>
        <dbReference type="ARBA" id="ARBA00037912"/>
    </source>
</evidence>
<dbReference type="InterPro" id="IPR000821">
    <property type="entry name" value="Ala_racemase"/>
</dbReference>
<feature type="active site" description="Proton acceptor; specific for D-alanine" evidence="9">
    <location>
        <position position="39"/>
    </location>
</feature>
<dbReference type="SMART" id="SM01005">
    <property type="entry name" value="Ala_racemase_C"/>
    <property type="match status" value="1"/>
</dbReference>
<dbReference type="Pfam" id="PF00842">
    <property type="entry name" value="Ala_racemase_C"/>
    <property type="match status" value="1"/>
</dbReference>
<proteinExistence type="inferred from homology"/>
<evidence type="ECO:0000313" key="13">
    <source>
        <dbReference type="EMBL" id="TFZ83373.1"/>
    </source>
</evidence>
<comment type="cofactor">
    <cofactor evidence="2 9 10">
        <name>pyridoxal 5'-phosphate</name>
        <dbReference type="ChEBI" id="CHEBI:597326"/>
    </cofactor>
</comment>
<comment type="similarity">
    <text evidence="4 9">Belongs to the alanine racemase family.</text>
</comment>
<gene>
    <name evidence="13" type="primary">alr</name>
    <name evidence="13" type="ORF">E4680_04810</name>
</gene>
<evidence type="ECO:0000256" key="5">
    <source>
        <dbReference type="ARBA" id="ARBA00013089"/>
    </source>
</evidence>
<dbReference type="EMBL" id="SRIO01000004">
    <property type="protein sequence ID" value="TFZ83373.1"/>
    <property type="molecule type" value="Genomic_DNA"/>
</dbReference>
<comment type="pathway">
    <text evidence="3">Cell wall biogenesis; peptidoglycan biosynthesis.</text>
</comment>
<evidence type="ECO:0000256" key="7">
    <source>
        <dbReference type="ARBA" id="ARBA00023235"/>
    </source>
</evidence>
<comment type="function">
    <text evidence="9">Catalyzes the interconversion of L-alanine and D-alanine. May also act on other amino acids.</text>
</comment>
<dbReference type="Gene3D" id="3.20.20.10">
    <property type="entry name" value="Alanine racemase"/>
    <property type="match status" value="1"/>
</dbReference>
<dbReference type="PROSITE" id="PS00395">
    <property type="entry name" value="ALANINE_RACEMASE"/>
    <property type="match status" value="1"/>
</dbReference>
<dbReference type="InterPro" id="IPR001608">
    <property type="entry name" value="Ala_racemase_N"/>
</dbReference>
<dbReference type="OrthoDB" id="9813814at2"/>
<evidence type="ECO:0000256" key="9">
    <source>
        <dbReference type="HAMAP-Rule" id="MF_01201"/>
    </source>
</evidence>
<dbReference type="Gene3D" id="2.40.37.10">
    <property type="entry name" value="Lyase, Ornithine Decarboxylase, Chain A, domain 1"/>
    <property type="match status" value="1"/>
</dbReference>
<dbReference type="PANTHER" id="PTHR30511:SF4">
    <property type="entry name" value="ALANINE RACEMASE, BIOSYNTHETIC"/>
    <property type="match status" value="1"/>
</dbReference>
<dbReference type="SUPFAM" id="SSF50621">
    <property type="entry name" value="Alanine racemase C-terminal domain-like"/>
    <property type="match status" value="1"/>
</dbReference>
<sequence length="389" mass="41059">MNRVPRGAPWIQIDLTALTHNLAVVRRHARTARVMAVVKADAYGHGLLAVARTLAAHADALAVARLDEALRLRAGGIQTPVAVLEGVFDADSLQLAAQLGLELVVHDSFQVDLLEQTALTGRLRIWLKVDTGMGRLGVDPAHAGALWRRLMDCPAVEAPVGWMTHLAHAQRGVCRETDRQLECFSIACDGHPGPRNMANSAGILAWPASHGDWVRPGIMLYGVSPFSGEQGADIGLRPVMSLRSELVSVKPLGRGARVGYGGHWQADRDTRLGVVAAGYGDGYPRTLPSGTPVSVNGRAVPLVGRVSMDLLTVDLGPTSDDRVGAPVVLWGNGGPAVETLATALGTIGYELLCRVTPRVRRVAGGHDDACAAQAPVGAPMIGHPAERCG</sequence>
<organism evidence="13 14">
    <name type="scientific">Candidatus Macondimonas diazotrophica</name>
    <dbReference type="NCBI Taxonomy" id="2305248"/>
    <lineage>
        <taxon>Bacteria</taxon>
        <taxon>Pseudomonadati</taxon>
        <taxon>Pseudomonadota</taxon>
        <taxon>Gammaproteobacteria</taxon>
        <taxon>Chromatiales</taxon>
        <taxon>Ectothiorhodospiraceae</taxon>
        <taxon>Candidatus Macondimonas</taxon>
    </lineage>
</organism>
<dbReference type="InterPro" id="IPR020622">
    <property type="entry name" value="Ala_racemase_pyridoxalP-BS"/>
</dbReference>
<evidence type="ECO:0000256" key="1">
    <source>
        <dbReference type="ARBA" id="ARBA00000316"/>
    </source>
</evidence>
<evidence type="ECO:0000256" key="4">
    <source>
        <dbReference type="ARBA" id="ARBA00007880"/>
    </source>
</evidence>
<dbReference type="FunFam" id="2.40.37.10:FF:000002">
    <property type="entry name" value="Alanine racemase"/>
    <property type="match status" value="1"/>
</dbReference>
<dbReference type="InterPro" id="IPR029066">
    <property type="entry name" value="PLP-binding_barrel"/>
</dbReference>
<dbReference type="NCBIfam" id="TIGR00492">
    <property type="entry name" value="alr"/>
    <property type="match status" value="1"/>
</dbReference>
<keyword evidence="6 9" id="KW-0663">Pyridoxal phosphate</keyword>
<dbReference type="PRINTS" id="PR00992">
    <property type="entry name" value="ALARACEMASE"/>
</dbReference>
<comment type="caution">
    <text evidence="13">The sequence shown here is derived from an EMBL/GenBank/DDBJ whole genome shotgun (WGS) entry which is preliminary data.</text>
</comment>
<evidence type="ECO:0000256" key="6">
    <source>
        <dbReference type="ARBA" id="ARBA00022898"/>
    </source>
</evidence>
<dbReference type="Pfam" id="PF01168">
    <property type="entry name" value="Ala_racemase_N"/>
    <property type="match status" value="1"/>
</dbReference>
<dbReference type="Proteomes" id="UP000297890">
    <property type="component" value="Unassembled WGS sequence"/>
</dbReference>
<evidence type="ECO:0000256" key="11">
    <source>
        <dbReference type="PIRSR" id="PIRSR600821-52"/>
    </source>
</evidence>
<keyword evidence="7 9" id="KW-0413">Isomerase</keyword>
<name>A0A4Z0FBT9_9GAMM</name>
<evidence type="ECO:0000256" key="2">
    <source>
        <dbReference type="ARBA" id="ARBA00001933"/>
    </source>
</evidence>
<dbReference type="PANTHER" id="PTHR30511">
    <property type="entry name" value="ALANINE RACEMASE"/>
    <property type="match status" value="1"/>
</dbReference>
<protein>
    <recommendedName>
        <fullName evidence="5 9">Alanine racemase</fullName>
        <ecNumber evidence="5 9">5.1.1.1</ecNumber>
    </recommendedName>
</protein>
<feature type="active site" description="Proton acceptor; specific for L-alanine" evidence="9">
    <location>
        <position position="260"/>
    </location>
</feature>
<dbReference type="EC" id="5.1.1.1" evidence="5 9"/>
<dbReference type="UniPathway" id="UPA00042">
    <property type="reaction ID" value="UER00497"/>
</dbReference>
<comment type="pathway">
    <text evidence="8 9">Amino-acid biosynthesis; D-alanine biosynthesis; D-alanine from L-alanine: step 1/1.</text>
</comment>
<dbReference type="GO" id="GO:0008784">
    <property type="term" value="F:alanine racemase activity"/>
    <property type="evidence" value="ECO:0007669"/>
    <property type="project" value="UniProtKB-UniRule"/>
</dbReference>
<evidence type="ECO:0000256" key="3">
    <source>
        <dbReference type="ARBA" id="ARBA00004752"/>
    </source>
</evidence>
<feature type="modified residue" description="N6-(pyridoxal phosphate)lysine" evidence="9 10">
    <location>
        <position position="39"/>
    </location>
</feature>
<dbReference type="AlphaFoldDB" id="A0A4Z0FBT9"/>
<evidence type="ECO:0000256" key="10">
    <source>
        <dbReference type="PIRSR" id="PIRSR600821-50"/>
    </source>
</evidence>
<dbReference type="CDD" id="cd06827">
    <property type="entry name" value="PLPDE_III_AR_proteobact"/>
    <property type="match status" value="1"/>
</dbReference>
<dbReference type="SUPFAM" id="SSF51419">
    <property type="entry name" value="PLP-binding barrel"/>
    <property type="match status" value="1"/>
</dbReference>
<reference evidence="13 14" key="1">
    <citation type="journal article" date="2019" name="ISME J.">
        <title>Candidatus Macondimonas diazotrophica, a novel gammaproteobacterial genus dominating crude-oil-contaminated coastal sediments.</title>
        <authorList>
            <person name="Karthikeyan S."/>
            <person name="Konstantinidis K."/>
        </authorList>
    </citation>
    <scope>NUCLEOTIDE SEQUENCE [LARGE SCALE GENOMIC DNA]</scope>
    <source>
        <strain evidence="13 14">KTK01</strain>
    </source>
</reference>
<feature type="binding site" evidence="9 11">
    <location>
        <position position="308"/>
    </location>
    <ligand>
        <name>substrate</name>
    </ligand>
</feature>
<dbReference type="RefSeq" id="WP_135281253.1">
    <property type="nucleotide sequence ID" value="NZ_SRIO01000004.1"/>
</dbReference>
<feature type="binding site" evidence="9 11">
    <location>
        <position position="135"/>
    </location>
    <ligand>
        <name>substrate</name>
    </ligand>
</feature>
<dbReference type="InterPro" id="IPR009006">
    <property type="entry name" value="Ala_racemase/Decarboxylase_C"/>
</dbReference>
<dbReference type="GO" id="GO:0005829">
    <property type="term" value="C:cytosol"/>
    <property type="evidence" value="ECO:0007669"/>
    <property type="project" value="TreeGrafter"/>
</dbReference>
<dbReference type="HAMAP" id="MF_01201">
    <property type="entry name" value="Ala_racemase"/>
    <property type="match status" value="1"/>
</dbReference>
<dbReference type="InterPro" id="IPR011079">
    <property type="entry name" value="Ala_racemase_C"/>
</dbReference>
<evidence type="ECO:0000259" key="12">
    <source>
        <dbReference type="SMART" id="SM01005"/>
    </source>
</evidence>